<sequence>MIYVVTQYPDWPVTGNIADTLGMISYDSTIMDFLSSLLIYIPPLSCYLLLGLILICRKDTTEQHMKKIYRSIIIIIFVKHRFLFTWLDDWTIYL</sequence>
<evidence type="ECO:0000313" key="2">
    <source>
        <dbReference type="EMBL" id="CAD2154590.1"/>
    </source>
</evidence>
<feature type="transmembrane region" description="Helical" evidence="1">
    <location>
        <begin position="68"/>
        <end position="87"/>
    </location>
</feature>
<name>A0A6V7UG77_MELEN</name>
<gene>
    <name evidence="2" type="ORF">MENT_LOCUS11549</name>
</gene>
<dbReference type="Proteomes" id="UP000580250">
    <property type="component" value="Unassembled WGS sequence"/>
</dbReference>
<evidence type="ECO:0000313" key="3">
    <source>
        <dbReference type="Proteomes" id="UP000580250"/>
    </source>
</evidence>
<evidence type="ECO:0000256" key="1">
    <source>
        <dbReference type="SAM" id="Phobius"/>
    </source>
</evidence>
<keyword evidence="1" id="KW-0472">Membrane</keyword>
<protein>
    <submittedName>
        <fullName evidence="2">Uncharacterized protein</fullName>
    </submittedName>
</protein>
<feature type="transmembrane region" description="Helical" evidence="1">
    <location>
        <begin position="33"/>
        <end position="56"/>
    </location>
</feature>
<comment type="caution">
    <text evidence="2">The sequence shown here is derived from an EMBL/GenBank/DDBJ whole genome shotgun (WGS) entry which is preliminary data.</text>
</comment>
<reference evidence="2 3" key="1">
    <citation type="submission" date="2020-08" db="EMBL/GenBank/DDBJ databases">
        <authorList>
            <person name="Koutsovoulos G."/>
            <person name="Danchin GJ E."/>
        </authorList>
    </citation>
    <scope>NUCLEOTIDE SEQUENCE [LARGE SCALE GENOMIC DNA]</scope>
</reference>
<dbReference type="EMBL" id="CAJEWN010000056">
    <property type="protein sequence ID" value="CAD2154590.1"/>
    <property type="molecule type" value="Genomic_DNA"/>
</dbReference>
<dbReference type="AlphaFoldDB" id="A0A6V7UG77"/>
<keyword evidence="1" id="KW-0812">Transmembrane</keyword>
<organism evidence="2 3">
    <name type="scientific">Meloidogyne enterolobii</name>
    <name type="common">Root-knot nematode worm</name>
    <name type="synonym">Meloidogyne mayaguensis</name>
    <dbReference type="NCBI Taxonomy" id="390850"/>
    <lineage>
        <taxon>Eukaryota</taxon>
        <taxon>Metazoa</taxon>
        <taxon>Ecdysozoa</taxon>
        <taxon>Nematoda</taxon>
        <taxon>Chromadorea</taxon>
        <taxon>Rhabditida</taxon>
        <taxon>Tylenchina</taxon>
        <taxon>Tylenchomorpha</taxon>
        <taxon>Tylenchoidea</taxon>
        <taxon>Meloidogynidae</taxon>
        <taxon>Meloidogyninae</taxon>
        <taxon>Meloidogyne</taxon>
    </lineage>
</organism>
<accession>A0A6V7UG77</accession>
<keyword evidence="1" id="KW-1133">Transmembrane helix</keyword>
<proteinExistence type="predicted"/>